<evidence type="ECO:0000259" key="3">
    <source>
        <dbReference type="PROSITE" id="PS50937"/>
    </source>
</evidence>
<keyword evidence="1 4" id="KW-0238">DNA-binding</keyword>
<feature type="domain" description="HTH merR-type" evidence="3">
    <location>
        <begin position="1"/>
        <end position="67"/>
    </location>
</feature>
<dbReference type="GO" id="GO:0003677">
    <property type="term" value="F:DNA binding"/>
    <property type="evidence" value="ECO:0007669"/>
    <property type="project" value="UniProtKB-KW"/>
</dbReference>
<evidence type="ECO:0000256" key="2">
    <source>
        <dbReference type="SAM" id="Coils"/>
    </source>
</evidence>
<dbReference type="AlphaFoldDB" id="A0A1W1XL01"/>
<dbReference type="InterPro" id="IPR009061">
    <property type="entry name" value="DNA-bd_dom_put_sf"/>
</dbReference>
<gene>
    <name evidence="4" type="ORF">SAMN02745134_02224</name>
</gene>
<evidence type="ECO:0000313" key="4">
    <source>
        <dbReference type="EMBL" id="SMC24595.1"/>
    </source>
</evidence>
<evidence type="ECO:0000313" key="5">
    <source>
        <dbReference type="Proteomes" id="UP000192468"/>
    </source>
</evidence>
<dbReference type="Proteomes" id="UP000192468">
    <property type="component" value="Unassembled WGS sequence"/>
</dbReference>
<proteinExistence type="predicted"/>
<dbReference type="RefSeq" id="WP_084116058.1">
    <property type="nucleotide sequence ID" value="NZ_FWXH01000007.1"/>
</dbReference>
<organism evidence="4 5">
    <name type="scientific">Clostridium acidisoli DSM 12555</name>
    <dbReference type="NCBI Taxonomy" id="1121291"/>
    <lineage>
        <taxon>Bacteria</taxon>
        <taxon>Bacillati</taxon>
        <taxon>Bacillota</taxon>
        <taxon>Clostridia</taxon>
        <taxon>Eubacteriales</taxon>
        <taxon>Clostridiaceae</taxon>
        <taxon>Clostridium</taxon>
    </lineage>
</organism>
<dbReference type="Gene3D" id="1.10.1660.10">
    <property type="match status" value="1"/>
</dbReference>
<dbReference type="PANTHER" id="PTHR30204">
    <property type="entry name" value="REDOX-CYCLING DRUG-SENSING TRANSCRIPTIONAL ACTIVATOR SOXR"/>
    <property type="match status" value="1"/>
</dbReference>
<keyword evidence="2" id="KW-0175">Coiled coil</keyword>
<protein>
    <submittedName>
        <fullName evidence="4">DNA-binding transcriptional regulator, MerR family</fullName>
    </submittedName>
</protein>
<dbReference type="InterPro" id="IPR000551">
    <property type="entry name" value="MerR-type_HTH_dom"/>
</dbReference>
<accession>A0A1W1XL01</accession>
<dbReference type="EMBL" id="FWXH01000007">
    <property type="protein sequence ID" value="SMC24595.1"/>
    <property type="molecule type" value="Genomic_DNA"/>
</dbReference>
<dbReference type="Pfam" id="PF13411">
    <property type="entry name" value="MerR_1"/>
    <property type="match status" value="1"/>
</dbReference>
<feature type="coiled-coil region" evidence="2">
    <location>
        <begin position="86"/>
        <end position="113"/>
    </location>
</feature>
<dbReference type="GO" id="GO:0003700">
    <property type="term" value="F:DNA-binding transcription factor activity"/>
    <property type="evidence" value="ECO:0007669"/>
    <property type="project" value="InterPro"/>
</dbReference>
<dbReference type="SMART" id="SM00422">
    <property type="entry name" value="HTH_MERR"/>
    <property type="match status" value="1"/>
</dbReference>
<dbReference type="STRING" id="1121291.SAMN02745134_02224"/>
<dbReference type="SUPFAM" id="SSF46955">
    <property type="entry name" value="Putative DNA-binding domain"/>
    <property type="match status" value="1"/>
</dbReference>
<dbReference type="InterPro" id="IPR047057">
    <property type="entry name" value="MerR_fam"/>
</dbReference>
<dbReference type="PROSITE" id="PS50937">
    <property type="entry name" value="HTH_MERR_2"/>
    <property type="match status" value="1"/>
</dbReference>
<keyword evidence="5" id="KW-1185">Reference proteome</keyword>
<dbReference type="OrthoDB" id="9773308at2"/>
<reference evidence="4 5" key="1">
    <citation type="submission" date="2017-04" db="EMBL/GenBank/DDBJ databases">
        <authorList>
            <person name="Afonso C.L."/>
            <person name="Miller P.J."/>
            <person name="Scott M.A."/>
            <person name="Spackman E."/>
            <person name="Goraichik I."/>
            <person name="Dimitrov K.M."/>
            <person name="Suarez D.L."/>
            <person name="Swayne D.E."/>
        </authorList>
    </citation>
    <scope>NUCLEOTIDE SEQUENCE [LARGE SCALE GENOMIC DNA]</scope>
    <source>
        <strain evidence="4 5">DSM 12555</strain>
    </source>
</reference>
<evidence type="ECO:0000256" key="1">
    <source>
        <dbReference type="ARBA" id="ARBA00023125"/>
    </source>
</evidence>
<sequence length="135" mass="15806">MKIKDFSKASGLTIDTLRYYDKIGILTPVRINNLREYACEDLELAEDIKTLKKLKFSIEDIKNLLKLGLEIEIYMKNNEVIDFEGKNKLRKLLDLVEEKCKCLDKQYEEIIKTKVQLESMIKKGEKFLNGEVTIK</sequence>
<name>A0A1W1XL01_9CLOT</name>
<dbReference type="CDD" id="cd00592">
    <property type="entry name" value="HTH_MerR-like"/>
    <property type="match status" value="1"/>
</dbReference>
<dbReference type="PANTHER" id="PTHR30204:SF96">
    <property type="entry name" value="CHROMOSOME-ANCHORING PROTEIN RACA"/>
    <property type="match status" value="1"/>
</dbReference>